<gene>
    <name evidence="2" type="ORF">SAMN02745121_03116</name>
</gene>
<accession>A0A1I1Y2S1</accession>
<evidence type="ECO:0000256" key="1">
    <source>
        <dbReference type="SAM" id="SignalP"/>
    </source>
</evidence>
<protein>
    <submittedName>
        <fullName evidence="2">Uncharacterized protein</fullName>
    </submittedName>
</protein>
<evidence type="ECO:0000313" key="3">
    <source>
        <dbReference type="Proteomes" id="UP000199400"/>
    </source>
</evidence>
<dbReference type="Proteomes" id="UP000199400">
    <property type="component" value="Unassembled WGS sequence"/>
</dbReference>
<feature type="chain" id="PRO_5011664084" evidence="1">
    <location>
        <begin position="21"/>
        <end position="157"/>
    </location>
</feature>
<dbReference type="EMBL" id="FOMX01000009">
    <property type="protein sequence ID" value="SFE13652.1"/>
    <property type="molecule type" value="Genomic_DNA"/>
</dbReference>
<keyword evidence="3" id="KW-1185">Reference proteome</keyword>
<proteinExistence type="predicted"/>
<keyword evidence="1" id="KW-0732">Signal</keyword>
<organism evidence="2 3">
    <name type="scientific">Nannocystis exedens</name>
    <dbReference type="NCBI Taxonomy" id="54"/>
    <lineage>
        <taxon>Bacteria</taxon>
        <taxon>Pseudomonadati</taxon>
        <taxon>Myxococcota</taxon>
        <taxon>Polyangia</taxon>
        <taxon>Nannocystales</taxon>
        <taxon>Nannocystaceae</taxon>
        <taxon>Nannocystis</taxon>
    </lineage>
</organism>
<sequence>MLRKLLMLCPALAFALPFIAATPSMARPLSIPAQPAEWCWGGDDCGDFGEDLLLAVCTQTQIFVQTGEHDRAYDCDTLAGPSCLATCDNVAGEATETCRSQCDGAGAMFCAPSELKARWDDDDDDDHDFDHIDEDDFGEDALFVNTETCLELNLNES</sequence>
<dbReference type="RefSeq" id="WP_096329764.1">
    <property type="nucleotide sequence ID" value="NZ_FOMX01000009.1"/>
</dbReference>
<dbReference type="AlphaFoldDB" id="A0A1I1Y2S1"/>
<feature type="signal peptide" evidence="1">
    <location>
        <begin position="1"/>
        <end position="20"/>
    </location>
</feature>
<name>A0A1I1Y2S1_9BACT</name>
<evidence type="ECO:0000313" key="2">
    <source>
        <dbReference type="EMBL" id="SFE13652.1"/>
    </source>
</evidence>
<reference evidence="3" key="1">
    <citation type="submission" date="2016-10" db="EMBL/GenBank/DDBJ databases">
        <authorList>
            <person name="Varghese N."/>
            <person name="Submissions S."/>
        </authorList>
    </citation>
    <scope>NUCLEOTIDE SEQUENCE [LARGE SCALE GENOMIC DNA]</scope>
    <source>
        <strain evidence="3">ATCC 25963</strain>
    </source>
</reference>